<gene>
    <name evidence="2" type="ORF">SAMN04489796_10835</name>
</gene>
<name>A0A1G8IPK9_9FLAO</name>
<feature type="transmembrane region" description="Helical" evidence="1">
    <location>
        <begin position="86"/>
        <end position="107"/>
    </location>
</feature>
<feature type="transmembrane region" description="Helical" evidence="1">
    <location>
        <begin position="180"/>
        <end position="202"/>
    </location>
</feature>
<dbReference type="Proteomes" id="UP000199492">
    <property type="component" value="Unassembled WGS sequence"/>
</dbReference>
<feature type="transmembrane region" description="Helical" evidence="1">
    <location>
        <begin position="32"/>
        <end position="48"/>
    </location>
</feature>
<reference evidence="3" key="1">
    <citation type="submission" date="2016-10" db="EMBL/GenBank/DDBJ databases">
        <authorList>
            <person name="Varghese N."/>
            <person name="Submissions S."/>
        </authorList>
    </citation>
    <scope>NUCLEOTIDE SEQUENCE [LARGE SCALE GENOMIC DNA]</scope>
    <source>
        <strain evidence="3">DSM 15363</strain>
    </source>
</reference>
<feature type="transmembrane region" description="Helical" evidence="1">
    <location>
        <begin position="208"/>
        <end position="226"/>
    </location>
</feature>
<feature type="transmembrane region" description="Helical" evidence="1">
    <location>
        <begin position="154"/>
        <end position="173"/>
    </location>
</feature>
<dbReference type="STRING" id="262004.SAMN04489796_10835"/>
<keyword evidence="1" id="KW-0472">Membrane</keyword>
<feature type="transmembrane region" description="Helical" evidence="1">
    <location>
        <begin position="7"/>
        <end position="26"/>
    </location>
</feature>
<keyword evidence="3" id="KW-1185">Reference proteome</keyword>
<evidence type="ECO:0000256" key="1">
    <source>
        <dbReference type="SAM" id="Phobius"/>
    </source>
</evidence>
<keyword evidence="1" id="KW-0812">Transmembrane</keyword>
<dbReference type="AlphaFoldDB" id="A0A1G8IPK9"/>
<evidence type="ECO:0008006" key="4">
    <source>
        <dbReference type="Google" id="ProtNLM"/>
    </source>
</evidence>
<keyword evidence="1" id="KW-1133">Transmembrane helix</keyword>
<organism evidence="2 3">
    <name type="scientific">Winogradskyella thalassocola</name>
    <dbReference type="NCBI Taxonomy" id="262004"/>
    <lineage>
        <taxon>Bacteria</taxon>
        <taxon>Pseudomonadati</taxon>
        <taxon>Bacteroidota</taxon>
        <taxon>Flavobacteriia</taxon>
        <taxon>Flavobacteriales</taxon>
        <taxon>Flavobacteriaceae</taxon>
        <taxon>Winogradskyella</taxon>
    </lineage>
</organism>
<sequence>MLVNKFLKIVLLLLGVSYIILQGFVLEIEGDAVSAVAFILLTWLYMGWTKHKSKLFILFLVSFTAAQVLGFLAWFRSIPVEGQTDYLYYIVNILSIISYVLLITKMFIHLDFKTVFSELTVPIIILVILDVFCVTLISGTTENAFNYSEYALEFTYNAVVMILLSFALINYMYRNNYKSMLFLLGSIFIVFSEIIQLAYYYILSDDANLGYIYSFFLVVAFIFYYLQSQHIVSEPTPAYTDDPIEGQALN</sequence>
<dbReference type="EMBL" id="FNCZ01000008">
    <property type="protein sequence ID" value="SDI20813.1"/>
    <property type="molecule type" value="Genomic_DNA"/>
</dbReference>
<feature type="transmembrane region" description="Helical" evidence="1">
    <location>
        <begin position="55"/>
        <end position="74"/>
    </location>
</feature>
<proteinExistence type="predicted"/>
<evidence type="ECO:0000313" key="2">
    <source>
        <dbReference type="EMBL" id="SDI20813.1"/>
    </source>
</evidence>
<protein>
    <recommendedName>
        <fullName evidence="4">YhhN-like protein</fullName>
    </recommendedName>
</protein>
<accession>A0A1G8IPK9</accession>
<feature type="transmembrane region" description="Helical" evidence="1">
    <location>
        <begin position="119"/>
        <end position="139"/>
    </location>
</feature>
<evidence type="ECO:0000313" key="3">
    <source>
        <dbReference type="Proteomes" id="UP000199492"/>
    </source>
</evidence>